<dbReference type="InterPro" id="IPR005625">
    <property type="entry name" value="PepSY-ass_TM"/>
</dbReference>
<dbReference type="Proteomes" id="UP000568664">
    <property type="component" value="Unassembled WGS sequence"/>
</dbReference>
<dbReference type="RefSeq" id="WP_169075568.1">
    <property type="nucleotide sequence ID" value="NZ_JABBXH010000003.1"/>
</dbReference>
<keyword evidence="1" id="KW-0812">Transmembrane</keyword>
<reference evidence="2 3" key="1">
    <citation type="submission" date="2020-04" db="EMBL/GenBank/DDBJ databases">
        <title>Thalassotalea sp. M1531, isolated from the surface of marine red alga.</title>
        <authorList>
            <person name="Pang L."/>
            <person name="Lu D.-C."/>
        </authorList>
    </citation>
    <scope>NUCLEOTIDE SEQUENCE [LARGE SCALE GENOMIC DNA]</scope>
    <source>
        <strain evidence="2 3">M1531</strain>
    </source>
</reference>
<sequence>MKFSTFNRTTHKWASIIIALPLLLVIITGILLLVKKQFDVLQPPTQKGIAATPSISFEQILTVTKSVEQANVADWSDIDRLDVRPDKGIIKVRTESSWEVQLDGKTGEILQVAYRNSEFIESLHDGTFFQKNANLWLMLPVALTLLLLLLTGLYLFCLPYYKKWCRNKTQS</sequence>
<evidence type="ECO:0000313" key="2">
    <source>
        <dbReference type="EMBL" id="NMP32268.1"/>
    </source>
</evidence>
<evidence type="ECO:0000313" key="3">
    <source>
        <dbReference type="Proteomes" id="UP000568664"/>
    </source>
</evidence>
<evidence type="ECO:0000256" key="1">
    <source>
        <dbReference type="SAM" id="Phobius"/>
    </source>
</evidence>
<protein>
    <submittedName>
        <fullName evidence="2">PepSY domain-containing protein</fullName>
    </submittedName>
</protein>
<keyword evidence="3" id="KW-1185">Reference proteome</keyword>
<feature type="transmembrane region" description="Helical" evidence="1">
    <location>
        <begin position="135"/>
        <end position="161"/>
    </location>
</feature>
<accession>A0A7Y0Q7A4</accession>
<name>A0A7Y0Q7A4_9GAMM</name>
<feature type="transmembrane region" description="Helical" evidence="1">
    <location>
        <begin position="12"/>
        <end position="34"/>
    </location>
</feature>
<keyword evidence="1" id="KW-1133">Transmembrane helix</keyword>
<proteinExistence type="predicted"/>
<dbReference type="Pfam" id="PF03929">
    <property type="entry name" value="PepSY_TM"/>
    <property type="match status" value="1"/>
</dbReference>
<keyword evidence="1" id="KW-0472">Membrane</keyword>
<comment type="caution">
    <text evidence="2">The sequence shown here is derived from an EMBL/GenBank/DDBJ whole genome shotgun (WGS) entry which is preliminary data.</text>
</comment>
<gene>
    <name evidence="2" type="ORF">HII17_11875</name>
</gene>
<organism evidence="2 3">
    <name type="scientific">Thalassotalea algicola</name>
    <dbReference type="NCBI Taxonomy" id="2716224"/>
    <lineage>
        <taxon>Bacteria</taxon>
        <taxon>Pseudomonadati</taxon>
        <taxon>Pseudomonadota</taxon>
        <taxon>Gammaproteobacteria</taxon>
        <taxon>Alteromonadales</taxon>
        <taxon>Colwelliaceae</taxon>
        <taxon>Thalassotalea</taxon>
    </lineage>
</organism>
<dbReference type="EMBL" id="JABBXH010000003">
    <property type="protein sequence ID" value="NMP32268.1"/>
    <property type="molecule type" value="Genomic_DNA"/>
</dbReference>
<dbReference type="AlphaFoldDB" id="A0A7Y0Q7A4"/>